<dbReference type="GeneID" id="84808543"/>
<dbReference type="RefSeq" id="WP_095910443.1">
    <property type="nucleotide sequence ID" value="NZ_CAUSVQ010000038.1"/>
</dbReference>
<proteinExistence type="predicted"/>
<dbReference type="PANTHER" id="PTHR14226:SF29">
    <property type="entry name" value="NEUROPATHY TARGET ESTERASE SWS"/>
    <property type="match status" value="1"/>
</dbReference>
<dbReference type="SUPFAM" id="SSF52151">
    <property type="entry name" value="FabD/lysophospholipase-like"/>
    <property type="match status" value="1"/>
</dbReference>
<dbReference type="KEGG" id="cgh:CGC50_08255"/>
<reference evidence="7" key="1">
    <citation type="submission" date="2017-06" db="EMBL/GenBank/DDBJ databases">
        <title>Capnocytophaga spp. assemblies.</title>
        <authorList>
            <person name="Gulvik C.A."/>
        </authorList>
    </citation>
    <scope>NUCLEOTIDE SEQUENCE [LARGE SCALE GENOMIC DNA]</scope>
    <source>
        <strain evidence="7">H1496</strain>
    </source>
</reference>
<dbReference type="GO" id="GO:0016042">
    <property type="term" value="P:lipid catabolic process"/>
    <property type="evidence" value="ECO:0007669"/>
    <property type="project" value="UniProtKB-UniRule"/>
</dbReference>
<feature type="active site" description="Nucleophile" evidence="4">
    <location>
        <position position="39"/>
    </location>
</feature>
<evidence type="ECO:0000256" key="4">
    <source>
        <dbReference type="PROSITE-ProRule" id="PRU01161"/>
    </source>
</evidence>
<feature type="domain" description="PNPLA" evidence="5">
    <location>
        <begin position="6"/>
        <end position="164"/>
    </location>
</feature>
<keyword evidence="1 4" id="KW-0378">Hydrolase</keyword>
<dbReference type="Gene3D" id="3.40.1090.10">
    <property type="entry name" value="Cytosolic phospholipase A2 catalytic domain"/>
    <property type="match status" value="2"/>
</dbReference>
<dbReference type="Pfam" id="PF01734">
    <property type="entry name" value="Patatin"/>
    <property type="match status" value="1"/>
</dbReference>
<dbReference type="OrthoDB" id="9770965at2"/>
<protein>
    <submittedName>
        <fullName evidence="6">Phospholipase</fullName>
    </submittedName>
</protein>
<name>A0A250FPQ1_9FLAO</name>
<organism evidence="6 7">
    <name type="scientific">Capnocytophaga gingivalis</name>
    <dbReference type="NCBI Taxonomy" id="1017"/>
    <lineage>
        <taxon>Bacteria</taxon>
        <taxon>Pseudomonadati</taxon>
        <taxon>Bacteroidota</taxon>
        <taxon>Flavobacteriia</taxon>
        <taxon>Flavobacteriales</taxon>
        <taxon>Flavobacteriaceae</taxon>
        <taxon>Capnocytophaga</taxon>
    </lineage>
</organism>
<dbReference type="PANTHER" id="PTHR14226">
    <property type="entry name" value="NEUROPATHY TARGET ESTERASE/SWISS CHEESE D.MELANOGASTER"/>
    <property type="match status" value="1"/>
</dbReference>
<sequence length="255" mass="28045">MKTFGLTLSGGGVRALAHGGMLKALEEHNLRPVVISGTSGGALVGALYASGKTPEEIIDFFKETPLFKLSMLSLPRMGLINSNKYPALFQKHLSCNTFEELSIPLYIAATNLLNGKAIYFSKGDLISPMVASSALPPYFSPIKIGEAIYCDGGLLNNFPIEPLKGKCDILIGSFVNPLKEVNEKELGNPIKFLQRIYNVVMDGSYEKKFKKCDYVFLHELDNIGVLETKLIDKAFDYGYEKTLSHIALIKSLVEN</sequence>
<evidence type="ECO:0000259" key="5">
    <source>
        <dbReference type="PROSITE" id="PS51635"/>
    </source>
</evidence>
<evidence type="ECO:0000256" key="2">
    <source>
        <dbReference type="ARBA" id="ARBA00022963"/>
    </source>
</evidence>
<dbReference type="Proteomes" id="UP000217250">
    <property type="component" value="Chromosome"/>
</dbReference>
<keyword evidence="2 4" id="KW-0442">Lipid degradation</keyword>
<feature type="short sequence motif" description="GXSXG" evidence="4">
    <location>
        <begin position="37"/>
        <end position="41"/>
    </location>
</feature>
<keyword evidence="3 4" id="KW-0443">Lipid metabolism</keyword>
<dbReference type="CDD" id="cd07205">
    <property type="entry name" value="Pat_PNPLA6_PNPLA7_NTE1_like"/>
    <property type="match status" value="1"/>
</dbReference>
<dbReference type="InterPro" id="IPR050301">
    <property type="entry name" value="NTE"/>
</dbReference>
<dbReference type="AlphaFoldDB" id="A0A250FPQ1"/>
<feature type="active site" description="Proton acceptor" evidence="4">
    <location>
        <position position="151"/>
    </location>
</feature>
<evidence type="ECO:0000313" key="7">
    <source>
        <dbReference type="Proteomes" id="UP000217250"/>
    </source>
</evidence>
<dbReference type="GO" id="GO:0016787">
    <property type="term" value="F:hydrolase activity"/>
    <property type="evidence" value="ECO:0007669"/>
    <property type="project" value="UniProtKB-UniRule"/>
</dbReference>
<dbReference type="InterPro" id="IPR016035">
    <property type="entry name" value="Acyl_Trfase/lysoPLipase"/>
</dbReference>
<feature type="short sequence motif" description="DGA/G" evidence="4">
    <location>
        <begin position="151"/>
        <end position="153"/>
    </location>
</feature>
<gene>
    <name evidence="6" type="ORF">CGC50_08255</name>
</gene>
<dbReference type="InterPro" id="IPR002641">
    <property type="entry name" value="PNPLA_dom"/>
</dbReference>
<evidence type="ECO:0000256" key="3">
    <source>
        <dbReference type="ARBA" id="ARBA00023098"/>
    </source>
</evidence>
<accession>A0A250FPQ1</accession>
<dbReference type="EMBL" id="CP022386">
    <property type="protein sequence ID" value="ATA87149.1"/>
    <property type="molecule type" value="Genomic_DNA"/>
</dbReference>
<comment type="caution">
    <text evidence="4">Lacks conserved residue(s) required for the propagation of feature annotation.</text>
</comment>
<dbReference type="PROSITE" id="PS51635">
    <property type="entry name" value="PNPLA"/>
    <property type="match status" value="1"/>
</dbReference>
<evidence type="ECO:0000256" key="1">
    <source>
        <dbReference type="ARBA" id="ARBA00022801"/>
    </source>
</evidence>
<evidence type="ECO:0000313" key="6">
    <source>
        <dbReference type="EMBL" id="ATA87149.1"/>
    </source>
</evidence>